<gene>
    <name evidence="1" type="ORF">Phou_016350</name>
</gene>
<reference evidence="1 2" key="1">
    <citation type="submission" date="2020-03" db="EMBL/GenBank/DDBJ databases">
        <title>Whole genome shotgun sequence of Phytohabitans houttuyneae NBRC 108639.</title>
        <authorList>
            <person name="Komaki H."/>
            <person name="Tamura T."/>
        </authorList>
    </citation>
    <scope>NUCLEOTIDE SEQUENCE [LARGE SCALE GENOMIC DNA]</scope>
    <source>
        <strain evidence="1 2">NBRC 108639</strain>
    </source>
</reference>
<accession>A0A6V8K9P1</accession>
<dbReference type="EMBL" id="BLPF01000001">
    <property type="protein sequence ID" value="GFJ77455.1"/>
    <property type="molecule type" value="Genomic_DNA"/>
</dbReference>
<reference evidence="1 2" key="2">
    <citation type="submission" date="2020-03" db="EMBL/GenBank/DDBJ databases">
        <authorList>
            <person name="Ichikawa N."/>
            <person name="Kimura A."/>
            <person name="Kitahashi Y."/>
            <person name="Uohara A."/>
        </authorList>
    </citation>
    <scope>NUCLEOTIDE SEQUENCE [LARGE SCALE GENOMIC DNA]</scope>
    <source>
        <strain evidence="1 2">NBRC 108639</strain>
    </source>
</reference>
<protein>
    <submittedName>
        <fullName evidence="1">Uncharacterized protein</fullName>
    </submittedName>
</protein>
<evidence type="ECO:0000313" key="1">
    <source>
        <dbReference type="EMBL" id="GFJ77455.1"/>
    </source>
</evidence>
<organism evidence="1 2">
    <name type="scientific">Phytohabitans houttuyneae</name>
    <dbReference type="NCBI Taxonomy" id="1076126"/>
    <lineage>
        <taxon>Bacteria</taxon>
        <taxon>Bacillati</taxon>
        <taxon>Actinomycetota</taxon>
        <taxon>Actinomycetes</taxon>
        <taxon>Micromonosporales</taxon>
        <taxon>Micromonosporaceae</taxon>
    </lineage>
</organism>
<comment type="caution">
    <text evidence="1">The sequence shown here is derived from an EMBL/GenBank/DDBJ whole genome shotgun (WGS) entry which is preliminary data.</text>
</comment>
<proteinExistence type="predicted"/>
<dbReference type="Proteomes" id="UP000482800">
    <property type="component" value="Unassembled WGS sequence"/>
</dbReference>
<sequence length="197" mass="21530">MTRRGPIRLHHSRLAAAAAARYLLLPEPEREAVRAAARQAAVRADIAYADLLAAEAALAARREQPEAARLLFSLSEDAFGASATLVVVYDRSGRQLWHVDVDEEWPDESLVTDLLADAWDWFRGDLFPVAAQDGDLFEFVLPDAVPARVRGTLTRRVQAGTPAGCVCRSMRDGGNPASHDNQIRAHGHCWCLCHGGP</sequence>
<dbReference type="AlphaFoldDB" id="A0A6V8K9P1"/>
<name>A0A6V8K9P1_9ACTN</name>
<keyword evidence="2" id="KW-1185">Reference proteome</keyword>
<evidence type="ECO:0000313" key="2">
    <source>
        <dbReference type="Proteomes" id="UP000482800"/>
    </source>
</evidence>
<dbReference type="RefSeq" id="WP_173054867.1">
    <property type="nucleotide sequence ID" value="NZ_BAABGO010000053.1"/>
</dbReference>